<reference evidence="1" key="3">
    <citation type="submission" date="2023-05" db="EMBL/GenBank/DDBJ databases">
        <authorList>
            <person name="Smith C.H."/>
        </authorList>
    </citation>
    <scope>NUCLEOTIDE SEQUENCE</scope>
    <source>
        <strain evidence="1">CHS0354</strain>
        <tissue evidence="1">Mantle</tissue>
    </source>
</reference>
<accession>A0AAE0SZ76</accession>
<feature type="non-terminal residue" evidence="1">
    <location>
        <position position="122"/>
    </location>
</feature>
<gene>
    <name evidence="1" type="ORF">CHS0354_020007</name>
</gene>
<sequence length="122" mass="14697">MIIPGYRLLQRFLEHSEDDTRIQTMRRDVIIDLNRRSAHSVSRNVCVLATVPDPTCKLQFFVNEEVDAVKNMLQWKHWVILNKEEKDLHKEIQLLQQEHQQLLLEKMQMLTLQFQIRSQYLL</sequence>
<evidence type="ECO:0000313" key="2">
    <source>
        <dbReference type="Proteomes" id="UP001195483"/>
    </source>
</evidence>
<proteinExistence type="predicted"/>
<keyword evidence="2" id="KW-1185">Reference proteome</keyword>
<protein>
    <submittedName>
        <fullName evidence="1">Uncharacterized protein</fullName>
    </submittedName>
</protein>
<evidence type="ECO:0000313" key="1">
    <source>
        <dbReference type="EMBL" id="KAK3600340.1"/>
    </source>
</evidence>
<comment type="caution">
    <text evidence="1">The sequence shown here is derived from an EMBL/GenBank/DDBJ whole genome shotgun (WGS) entry which is preliminary data.</text>
</comment>
<name>A0AAE0SZ76_9BIVA</name>
<organism evidence="1 2">
    <name type="scientific">Potamilus streckersoni</name>
    <dbReference type="NCBI Taxonomy" id="2493646"/>
    <lineage>
        <taxon>Eukaryota</taxon>
        <taxon>Metazoa</taxon>
        <taxon>Spiralia</taxon>
        <taxon>Lophotrochozoa</taxon>
        <taxon>Mollusca</taxon>
        <taxon>Bivalvia</taxon>
        <taxon>Autobranchia</taxon>
        <taxon>Heteroconchia</taxon>
        <taxon>Palaeoheterodonta</taxon>
        <taxon>Unionida</taxon>
        <taxon>Unionoidea</taxon>
        <taxon>Unionidae</taxon>
        <taxon>Ambleminae</taxon>
        <taxon>Lampsilini</taxon>
        <taxon>Potamilus</taxon>
    </lineage>
</organism>
<dbReference type="Proteomes" id="UP001195483">
    <property type="component" value="Unassembled WGS sequence"/>
</dbReference>
<reference evidence="1" key="2">
    <citation type="journal article" date="2021" name="Genome Biol. Evol.">
        <title>Developing a high-quality reference genome for a parasitic bivalve with doubly uniparental inheritance (Bivalvia: Unionida).</title>
        <authorList>
            <person name="Smith C.H."/>
        </authorList>
    </citation>
    <scope>NUCLEOTIDE SEQUENCE</scope>
    <source>
        <strain evidence="1">CHS0354</strain>
        <tissue evidence="1">Mantle</tissue>
    </source>
</reference>
<dbReference type="EMBL" id="JAEAOA010001217">
    <property type="protein sequence ID" value="KAK3600340.1"/>
    <property type="molecule type" value="Genomic_DNA"/>
</dbReference>
<reference evidence="1" key="1">
    <citation type="journal article" date="2021" name="Genome Biol. Evol.">
        <title>A High-Quality Reference Genome for a Parasitic Bivalve with Doubly Uniparental Inheritance (Bivalvia: Unionida).</title>
        <authorList>
            <person name="Smith C.H."/>
        </authorList>
    </citation>
    <scope>NUCLEOTIDE SEQUENCE</scope>
    <source>
        <strain evidence="1">CHS0354</strain>
    </source>
</reference>
<dbReference type="AlphaFoldDB" id="A0AAE0SZ76"/>